<proteinExistence type="predicted"/>
<evidence type="ECO:0000313" key="2">
    <source>
        <dbReference type="Proteomes" id="UP000219271"/>
    </source>
</evidence>
<accession>A0A286BWC7</accession>
<evidence type="ECO:0000313" key="1">
    <source>
        <dbReference type="EMBL" id="SOD38452.1"/>
    </source>
</evidence>
<sequence>MSIIQIRKYLNGFPLFSMDYNKLKIGSGEKIIISDIWAFWDYILKRYIEKTTKTTTDKLKKEKVLFSFLEQAKNFYESAENSPVKSQPLLYYYAFLNLSKIAINISRSDNILFKGYTHGISEDYQSEFSKSSVTIKTSNNGDIQVAHEMLRLFDLSKAPPYNFGPKNLNIRDILSHCIGIHRSYSEIYKKPEFFIKIIDHTLFRKGKTLYFRGDLGCLSETDAEKLVKAGYNIIKFEDDICYSPSIQNGSNVHWSLDTGVIYPNFKNGHYYYFCSITMRYSKDPTHSEYYNLSKEIRKDGVWYYIGSNGYTLYISKCMDPSFRYSQESIIYMMMFYLGSITRYRPHLFDSLFSNKEQWLVSEFLKTQPKQYLYLLTAQILGQQVTKAYAMF</sequence>
<gene>
    <name evidence="1" type="ORF">SAMN06273570_2868</name>
</gene>
<dbReference type="EMBL" id="OCMY01000001">
    <property type="protein sequence ID" value="SOD38452.1"/>
    <property type="molecule type" value="Genomic_DNA"/>
</dbReference>
<dbReference type="InterPro" id="IPR026988">
    <property type="entry name" value="YaaC-like"/>
</dbReference>
<organism evidence="1 2">
    <name type="scientific">Candidatus Pantoea floridensis</name>
    <dbReference type="NCBI Taxonomy" id="1938870"/>
    <lineage>
        <taxon>Bacteria</taxon>
        <taxon>Pseudomonadati</taxon>
        <taxon>Pseudomonadota</taxon>
        <taxon>Gammaproteobacteria</taxon>
        <taxon>Enterobacterales</taxon>
        <taxon>Erwiniaceae</taxon>
        <taxon>Pantoea</taxon>
    </lineage>
</organism>
<protein>
    <submittedName>
        <fullName evidence="1">YaaC-like Protein</fullName>
    </submittedName>
</protein>
<reference evidence="2" key="1">
    <citation type="submission" date="2017-09" db="EMBL/GenBank/DDBJ databases">
        <authorList>
            <person name="Varghese N."/>
            <person name="Submissions S."/>
        </authorList>
    </citation>
    <scope>NUCLEOTIDE SEQUENCE [LARGE SCALE GENOMIC DNA]</scope>
    <source>
        <strain evidence="2">JKS000234</strain>
    </source>
</reference>
<dbReference type="Pfam" id="PF14175">
    <property type="entry name" value="YaaC"/>
    <property type="match status" value="1"/>
</dbReference>
<dbReference type="AlphaFoldDB" id="A0A286BWC7"/>
<dbReference type="Proteomes" id="UP000219271">
    <property type="component" value="Unassembled WGS sequence"/>
</dbReference>
<dbReference type="RefSeq" id="WP_097096367.1">
    <property type="nucleotide sequence ID" value="NZ_OCMY01000001.1"/>
</dbReference>
<name>A0A286BWC7_9GAMM</name>
<dbReference type="OrthoDB" id="7041536at2"/>
<keyword evidence="2" id="KW-1185">Reference proteome</keyword>